<evidence type="ECO:0000313" key="3">
    <source>
        <dbReference type="Proteomes" id="UP000199437"/>
    </source>
</evidence>
<keyword evidence="3" id="KW-1185">Reference proteome</keyword>
<organism evidence="2 3">
    <name type="scientific">Roseivirga pacifica</name>
    <dbReference type="NCBI Taxonomy" id="1267423"/>
    <lineage>
        <taxon>Bacteria</taxon>
        <taxon>Pseudomonadati</taxon>
        <taxon>Bacteroidota</taxon>
        <taxon>Cytophagia</taxon>
        <taxon>Cytophagales</taxon>
        <taxon>Roseivirgaceae</taxon>
        <taxon>Roseivirga</taxon>
    </lineage>
</organism>
<dbReference type="OrthoDB" id="979271at2"/>
<dbReference type="SUPFAM" id="SSF48452">
    <property type="entry name" value="TPR-like"/>
    <property type="match status" value="1"/>
</dbReference>
<evidence type="ECO:0000313" key="2">
    <source>
        <dbReference type="EMBL" id="SEV93298.1"/>
    </source>
</evidence>
<dbReference type="EMBL" id="FOIR01000001">
    <property type="protein sequence ID" value="SEV93298.1"/>
    <property type="molecule type" value="Genomic_DNA"/>
</dbReference>
<feature type="transmembrane region" description="Helical" evidence="1">
    <location>
        <begin position="82"/>
        <end position="100"/>
    </location>
</feature>
<reference evidence="3" key="1">
    <citation type="submission" date="2016-10" db="EMBL/GenBank/DDBJ databases">
        <authorList>
            <person name="Varghese N."/>
            <person name="Submissions S."/>
        </authorList>
    </citation>
    <scope>NUCLEOTIDE SEQUENCE [LARGE SCALE GENOMIC DNA]</scope>
    <source>
        <strain evidence="3">CGMCC 1.12402</strain>
    </source>
</reference>
<name>A0A1I0MXU2_9BACT</name>
<dbReference type="Proteomes" id="UP000199437">
    <property type="component" value="Unassembled WGS sequence"/>
</dbReference>
<dbReference type="Gene3D" id="1.25.40.10">
    <property type="entry name" value="Tetratricopeptide repeat domain"/>
    <property type="match status" value="1"/>
</dbReference>
<dbReference type="RefSeq" id="WP_090257056.1">
    <property type="nucleotide sequence ID" value="NZ_FOIR01000001.1"/>
</dbReference>
<keyword evidence="1" id="KW-1133">Transmembrane helix</keyword>
<dbReference type="InterPro" id="IPR011990">
    <property type="entry name" value="TPR-like_helical_dom_sf"/>
</dbReference>
<dbReference type="STRING" id="1267423.SAMN05216290_0769"/>
<dbReference type="AlphaFoldDB" id="A0A1I0MXU2"/>
<protein>
    <recommendedName>
        <fullName evidence="4">Tetratricopeptide repeat-containing protein</fullName>
    </recommendedName>
</protein>
<dbReference type="GeneID" id="99985508"/>
<gene>
    <name evidence="2" type="ORF">SAMN05216290_0769</name>
</gene>
<evidence type="ECO:0008006" key="4">
    <source>
        <dbReference type="Google" id="ProtNLM"/>
    </source>
</evidence>
<proteinExistence type="predicted"/>
<accession>A0A1I0MXU2</accession>
<keyword evidence="1" id="KW-0812">Transmembrane</keyword>
<keyword evidence="1" id="KW-0472">Membrane</keyword>
<evidence type="ECO:0000256" key="1">
    <source>
        <dbReference type="SAM" id="Phobius"/>
    </source>
</evidence>
<sequence>MKNLELIDRYFQNDLSPSELADFNEALKNDVDFNKEFQELKEIRLATKANAQNDLSNFLNALERDIQKEEESTLTKHTMKKYVSIAACVVLIAAVSFFTITQNSKPTGSEIFSEYYTSYDNLAGQVRGAATIETLSAEAYGAYDAGNYILAAENFESLVAEDKSATNYFYMGLSNIENGDFESAVTNLNVVVNNFSDLSAQAKWYMSLALIANGAEEEAFGNLAGLTLENSAYKEKAKAILKSLGAFANDLDGGVIVAVEQRPKEEEAAPSGASLDFEGRRQYQFGTVVSETTGIKYRFFTDDPIDELEEGAEVEMIVLRQNKNRGFAYILGRR</sequence>